<feature type="non-terminal residue" evidence="1">
    <location>
        <position position="27"/>
    </location>
</feature>
<keyword evidence="2" id="KW-1185">Reference proteome</keyword>
<protein>
    <submittedName>
        <fullName evidence="1">Uncharacterized protein</fullName>
    </submittedName>
</protein>
<evidence type="ECO:0000313" key="1">
    <source>
        <dbReference type="EMBL" id="GKT30486.1"/>
    </source>
</evidence>
<dbReference type="Proteomes" id="UP001057375">
    <property type="component" value="Unassembled WGS sequence"/>
</dbReference>
<dbReference type="EMBL" id="BQXS01001320">
    <property type="protein sequence ID" value="GKT30486.1"/>
    <property type="molecule type" value="Genomic_DNA"/>
</dbReference>
<comment type="caution">
    <text evidence="1">The sequence shown here is derived from an EMBL/GenBank/DDBJ whole genome shotgun (WGS) entry which is preliminary data.</text>
</comment>
<evidence type="ECO:0000313" key="2">
    <source>
        <dbReference type="Proteomes" id="UP001057375"/>
    </source>
</evidence>
<gene>
    <name evidence="1" type="ORF">ADUPG1_001525</name>
</gene>
<name>A0ABQ5KEZ8_9EUKA</name>
<organism evidence="1 2">
    <name type="scientific">Aduncisulcus paluster</name>
    <dbReference type="NCBI Taxonomy" id="2918883"/>
    <lineage>
        <taxon>Eukaryota</taxon>
        <taxon>Metamonada</taxon>
        <taxon>Carpediemonas-like organisms</taxon>
        <taxon>Aduncisulcus</taxon>
    </lineage>
</organism>
<sequence length="27" mass="3017">MSRISDESTLPNLARVSKSFDSHVINL</sequence>
<accession>A0ABQ5KEZ8</accession>
<reference evidence="1" key="1">
    <citation type="submission" date="2022-03" db="EMBL/GenBank/DDBJ databases">
        <title>Draft genome sequence of Aduncisulcus paluster, a free-living microaerophilic Fornicata.</title>
        <authorList>
            <person name="Yuyama I."/>
            <person name="Kume K."/>
            <person name="Tamura T."/>
            <person name="Inagaki Y."/>
            <person name="Hashimoto T."/>
        </authorList>
    </citation>
    <scope>NUCLEOTIDE SEQUENCE</scope>
    <source>
        <strain evidence="1">NY0171</strain>
    </source>
</reference>
<proteinExistence type="predicted"/>